<comment type="caution">
    <text evidence="4">The sequence shown here is derived from an EMBL/GenBank/DDBJ whole genome shotgun (WGS) entry which is preliminary data.</text>
</comment>
<dbReference type="GO" id="GO:0016616">
    <property type="term" value="F:oxidoreductase activity, acting on the CH-OH group of donors, NAD or NADP as acceptor"/>
    <property type="evidence" value="ECO:0007669"/>
    <property type="project" value="UniProtKB-ARBA"/>
</dbReference>
<proteinExistence type="inferred from homology"/>
<evidence type="ECO:0000256" key="1">
    <source>
        <dbReference type="ARBA" id="ARBA00006484"/>
    </source>
</evidence>
<gene>
    <name evidence="4" type="ORF">HALOF300_01598</name>
</gene>
<dbReference type="EC" id="1.-.-.-" evidence="4"/>
<comment type="similarity">
    <text evidence="1 3">Belongs to the short-chain dehydrogenases/reductases (SDR) family.</text>
</comment>
<evidence type="ECO:0000256" key="2">
    <source>
        <dbReference type="ARBA" id="ARBA00023002"/>
    </source>
</evidence>
<protein>
    <submittedName>
        <fullName evidence="4">Putative oxidoreductase</fullName>
        <ecNumber evidence="4">1.-.-.-</ecNumber>
    </submittedName>
</protein>
<dbReference type="Pfam" id="PF00106">
    <property type="entry name" value="adh_short"/>
    <property type="match status" value="1"/>
</dbReference>
<dbReference type="PANTHER" id="PTHR42901">
    <property type="entry name" value="ALCOHOL DEHYDROGENASE"/>
    <property type="match status" value="1"/>
</dbReference>
<dbReference type="InterPro" id="IPR036291">
    <property type="entry name" value="NAD(P)-bd_dom_sf"/>
</dbReference>
<dbReference type="PRINTS" id="PR00081">
    <property type="entry name" value="GDHRDH"/>
</dbReference>
<dbReference type="AlphaFoldDB" id="A0A7M4DHK0"/>
<sequence length="254" mass="26831">MQITSLTGTVAIVTGASSGIGEATARRLAEHGATVAVVARRKDRLDELVASIEAAGGSALAIAVDITDRAQAQAAVQTVVASFGRLDILVNKAGLMLLGDIVGADIEEWDRMIAVNQQGLLHMTHSALPHLLAAAKDDVRGVADIVDISSIAGRQASANFGVYNMTKFGVNGFTEALRQEVTKQQVRVGVLEPGAVMTELVSHNSQRVRDGLEATDDIPVRLQPEDIADSIAYMVTRPSHSSIAELWAMPTSQV</sequence>
<dbReference type="Proteomes" id="UP000419743">
    <property type="component" value="Unassembled WGS sequence"/>
</dbReference>
<accession>A0A7M4DHK0</accession>
<evidence type="ECO:0000256" key="3">
    <source>
        <dbReference type="RuleBase" id="RU000363"/>
    </source>
</evidence>
<dbReference type="PRINTS" id="PR00080">
    <property type="entry name" value="SDRFAMILY"/>
</dbReference>
<organism evidence="4 5">
    <name type="scientific">Occultella aeris</name>
    <dbReference type="NCBI Taxonomy" id="2761496"/>
    <lineage>
        <taxon>Bacteria</taxon>
        <taxon>Bacillati</taxon>
        <taxon>Actinomycetota</taxon>
        <taxon>Actinomycetes</taxon>
        <taxon>Micrococcales</taxon>
        <taxon>Ruaniaceae</taxon>
        <taxon>Occultella</taxon>
    </lineage>
</organism>
<keyword evidence="5" id="KW-1185">Reference proteome</keyword>
<reference evidence="4 5" key="1">
    <citation type="submission" date="2019-11" db="EMBL/GenBank/DDBJ databases">
        <authorList>
            <person name="Criscuolo A."/>
        </authorList>
    </citation>
    <scope>NUCLEOTIDE SEQUENCE [LARGE SCALE GENOMIC DNA]</scope>
    <source>
        <strain evidence="4">CIP111667</strain>
    </source>
</reference>
<evidence type="ECO:0000313" key="4">
    <source>
        <dbReference type="EMBL" id="VZO36393.1"/>
    </source>
</evidence>
<evidence type="ECO:0000313" key="5">
    <source>
        <dbReference type="Proteomes" id="UP000419743"/>
    </source>
</evidence>
<dbReference type="PANTHER" id="PTHR42901:SF1">
    <property type="entry name" value="ALCOHOL DEHYDROGENASE"/>
    <property type="match status" value="1"/>
</dbReference>
<dbReference type="SUPFAM" id="SSF51735">
    <property type="entry name" value="NAD(P)-binding Rossmann-fold domains"/>
    <property type="match status" value="1"/>
</dbReference>
<dbReference type="PROSITE" id="PS00061">
    <property type="entry name" value="ADH_SHORT"/>
    <property type="match status" value="1"/>
</dbReference>
<dbReference type="RefSeq" id="WP_156740419.1">
    <property type="nucleotide sequence ID" value="NZ_CACRYJ010000021.1"/>
</dbReference>
<name>A0A7M4DHK0_9MICO</name>
<dbReference type="InterPro" id="IPR002347">
    <property type="entry name" value="SDR_fam"/>
</dbReference>
<dbReference type="EMBL" id="CACRYJ010000021">
    <property type="protein sequence ID" value="VZO36393.1"/>
    <property type="molecule type" value="Genomic_DNA"/>
</dbReference>
<dbReference type="InterPro" id="IPR020904">
    <property type="entry name" value="Sc_DH/Rdtase_CS"/>
</dbReference>
<dbReference type="Gene3D" id="3.40.50.720">
    <property type="entry name" value="NAD(P)-binding Rossmann-like Domain"/>
    <property type="match status" value="1"/>
</dbReference>
<keyword evidence="2 4" id="KW-0560">Oxidoreductase</keyword>
<dbReference type="FunFam" id="3.40.50.720:FF:000047">
    <property type="entry name" value="NADP-dependent L-serine/L-allo-threonine dehydrogenase"/>
    <property type="match status" value="1"/>
</dbReference>